<protein>
    <submittedName>
        <fullName evidence="1">Uncharacterized protein</fullName>
    </submittedName>
</protein>
<name>A0ABQ8KSY4_9APHY</name>
<proteinExistence type="predicted"/>
<sequence>MRNPLGAAHSGTPVLLWPSIRCTWCQSDSDQIKIPRFLDNRPSSAHGSKAVDYLLIVALSSHSPTCAIVFQRWQEVEGRNDLRSIVRRHSGIRCKSSVALIRLSNSASAPPVVLKYVQPGVAHLRRASTNLASISTLFGARRVAMSTDITIQRRPC</sequence>
<gene>
    <name evidence="1" type="ORF">C8Q71DRAFT_352306</name>
</gene>
<dbReference type="GeneID" id="71998748"/>
<keyword evidence="2" id="KW-1185">Reference proteome</keyword>
<evidence type="ECO:0000313" key="2">
    <source>
        <dbReference type="Proteomes" id="UP000814176"/>
    </source>
</evidence>
<reference evidence="1 2" key="1">
    <citation type="journal article" date="2021" name="Environ. Microbiol.">
        <title>Gene family expansions and transcriptome signatures uncover fungal adaptations to wood decay.</title>
        <authorList>
            <person name="Hage H."/>
            <person name="Miyauchi S."/>
            <person name="Viragh M."/>
            <person name="Drula E."/>
            <person name="Min B."/>
            <person name="Chaduli D."/>
            <person name="Navarro D."/>
            <person name="Favel A."/>
            <person name="Norest M."/>
            <person name="Lesage-Meessen L."/>
            <person name="Balint B."/>
            <person name="Merenyi Z."/>
            <person name="de Eugenio L."/>
            <person name="Morin E."/>
            <person name="Martinez A.T."/>
            <person name="Baldrian P."/>
            <person name="Stursova M."/>
            <person name="Martinez M.J."/>
            <person name="Novotny C."/>
            <person name="Magnuson J.K."/>
            <person name="Spatafora J.W."/>
            <person name="Maurice S."/>
            <person name="Pangilinan J."/>
            <person name="Andreopoulos W."/>
            <person name="LaButti K."/>
            <person name="Hundley H."/>
            <person name="Na H."/>
            <person name="Kuo A."/>
            <person name="Barry K."/>
            <person name="Lipzen A."/>
            <person name="Henrissat B."/>
            <person name="Riley R."/>
            <person name="Ahrendt S."/>
            <person name="Nagy L.G."/>
            <person name="Grigoriev I.V."/>
            <person name="Martin F."/>
            <person name="Rosso M.N."/>
        </authorList>
    </citation>
    <scope>NUCLEOTIDE SEQUENCE [LARGE SCALE GENOMIC DNA]</scope>
    <source>
        <strain evidence="1 2">CIRM-BRFM 1785</strain>
    </source>
</reference>
<organism evidence="1 2">
    <name type="scientific">Rhodofomes roseus</name>
    <dbReference type="NCBI Taxonomy" id="34475"/>
    <lineage>
        <taxon>Eukaryota</taxon>
        <taxon>Fungi</taxon>
        <taxon>Dikarya</taxon>
        <taxon>Basidiomycota</taxon>
        <taxon>Agaricomycotina</taxon>
        <taxon>Agaricomycetes</taxon>
        <taxon>Polyporales</taxon>
        <taxon>Rhodofomes</taxon>
    </lineage>
</organism>
<dbReference type="RefSeq" id="XP_047783183.1">
    <property type="nucleotide sequence ID" value="XM_047918016.1"/>
</dbReference>
<comment type="caution">
    <text evidence="1">The sequence shown here is derived from an EMBL/GenBank/DDBJ whole genome shotgun (WGS) entry which is preliminary data.</text>
</comment>
<accession>A0ABQ8KSY4</accession>
<dbReference type="Proteomes" id="UP000814176">
    <property type="component" value="Unassembled WGS sequence"/>
</dbReference>
<dbReference type="EMBL" id="JADCUA010000003">
    <property type="protein sequence ID" value="KAH9841884.1"/>
    <property type="molecule type" value="Genomic_DNA"/>
</dbReference>
<evidence type="ECO:0000313" key="1">
    <source>
        <dbReference type="EMBL" id="KAH9841884.1"/>
    </source>
</evidence>